<organism evidence="1">
    <name type="scientific">marine sediment metagenome</name>
    <dbReference type="NCBI Taxonomy" id="412755"/>
    <lineage>
        <taxon>unclassified sequences</taxon>
        <taxon>metagenomes</taxon>
        <taxon>ecological metagenomes</taxon>
    </lineage>
</organism>
<evidence type="ECO:0000313" key="1">
    <source>
        <dbReference type="EMBL" id="KKL89621.1"/>
    </source>
</evidence>
<sequence length="391" mass="43832">MAANHTANYQLIVDKKSEMSKLFRRMDNDRKLAILEPYEMLQLDGQKTPDVINVTMNEAKVFFDRSNAIMNGANMQRIVFGRGLSDKETTTIEGFYDDYYYANDQMLVHTIFTSLYGFLIEQLLGRGSCVARCLMREEGDKFIPDVAGFDSRYFTYENDTTGMMWGAPEVTRTKAQILRDYGIAITGKSAVVSDFWDDRVNELYIAGRLYTGGSEALEPEKHPVRMVDHGLGYPPFVYMKSGAGLQSFMDAGILEFQGESVFASNRGLLPELNRAASIFQTLTAMSFEGSLQYESTEGTEATQPDNPVTMLRKIIPVERGGGFRLIPINDVKNATRLFYNMLVGALQRGGLPNIDYGNLSFPLSAVAISKLTASKDAIFIPRLNALAYFYR</sequence>
<dbReference type="EMBL" id="LAZR01020235">
    <property type="protein sequence ID" value="KKL89621.1"/>
    <property type="molecule type" value="Genomic_DNA"/>
</dbReference>
<accession>A0A0F9GGA2</accession>
<reference evidence="1" key="1">
    <citation type="journal article" date="2015" name="Nature">
        <title>Complex archaea that bridge the gap between prokaryotes and eukaryotes.</title>
        <authorList>
            <person name="Spang A."/>
            <person name="Saw J.H."/>
            <person name="Jorgensen S.L."/>
            <person name="Zaremba-Niedzwiedzka K."/>
            <person name="Martijn J."/>
            <person name="Lind A.E."/>
            <person name="van Eijk R."/>
            <person name="Schleper C."/>
            <person name="Guy L."/>
            <person name="Ettema T.J."/>
        </authorList>
    </citation>
    <scope>NUCLEOTIDE SEQUENCE</scope>
</reference>
<proteinExistence type="predicted"/>
<feature type="non-terminal residue" evidence="1">
    <location>
        <position position="391"/>
    </location>
</feature>
<dbReference type="AlphaFoldDB" id="A0A0F9GGA2"/>
<name>A0A0F9GGA2_9ZZZZ</name>
<comment type="caution">
    <text evidence="1">The sequence shown here is derived from an EMBL/GenBank/DDBJ whole genome shotgun (WGS) entry which is preliminary data.</text>
</comment>
<gene>
    <name evidence="1" type="ORF">LCGC14_1912850</name>
</gene>
<protein>
    <submittedName>
        <fullName evidence="1">Uncharacterized protein</fullName>
    </submittedName>
</protein>